<dbReference type="AlphaFoldDB" id="A0A7U2ERA0"/>
<gene>
    <name evidence="1" type="ORF">JI435_400420</name>
</gene>
<proteinExistence type="predicted"/>
<sequence>MTEVTLNPVEWFSSNSLVSKSKARPDVFRWNKAVSCTAISHVQGQRKSCVFYVDARSLHGSWTFSLKWGLFPERKVR</sequence>
<organism evidence="1 2">
    <name type="scientific">Phaeosphaeria nodorum (strain SN15 / ATCC MYA-4574 / FGSC 10173)</name>
    <name type="common">Glume blotch fungus</name>
    <name type="synonym">Parastagonospora nodorum</name>
    <dbReference type="NCBI Taxonomy" id="321614"/>
    <lineage>
        <taxon>Eukaryota</taxon>
        <taxon>Fungi</taxon>
        <taxon>Dikarya</taxon>
        <taxon>Ascomycota</taxon>
        <taxon>Pezizomycotina</taxon>
        <taxon>Dothideomycetes</taxon>
        <taxon>Pleosporomycetidae</taxon>
        <taxon>Pleosporales</taxon>
        <taxon>Pleosporineae</taxon>
        <taxon>Phaeosphaeriaceae</taxon>
        <taxon>Parastagonospora</taxon>
    </lineage>
</organism>
<accession>A0A7U2ERA0</accession>
<evidence type="ECO:0000313" key="1">
    <source>
        <dbReference type="EMBL" id="QRC90513.1"/>
    </source>
</evidence>
<keyword evidence="2" id="KW-1185">Reference proteome</keyword>
<dbReference type="Proteomes" id="UP000663193">
    <property type="component" value="Chromosome 1"/>
</dbReference>
<reference evidence="2" key="1">
    <citation type="journal article" date="2021" name="BMC Genomics">
        <title>Chromosome-level genome assembly and manually-curated proteome of model necrotroph Parastagonospora nodorum Sn15 reveals a genome-wide trove of candidate effector homologs, and redundancy of virulence-related functions within an accessory chromosome.</title>
        <authorList>
            <person name="Bertazzoni S."/>
            <person name="Jones D.A.B."/>
            <person name="Phan H.T."/>
            <person name="Tan K.-C."/>
            <person name="Hane J.K."/>
        </authorList>
    </citation>
    <scope>NUCLEOTIDE SEQUENCE [LARGE SCALE GENOMIC DNA]</scope>
    <source>
        <strain evidence="2">SN15 / ATCC MYA-4574 / FGSC 10173)</strain>
    </source>
</reference>
<name>A0A7U2ERA0_PHANO</name>
<protein>
    <submittedName>
        <fullName evidence="1">Uncharacterized protein</fullName>
    </submittedName>
</protein>
<dbReference type="EMBL" id="CP069023">
    <property type="protein sequence ID" value="QRC90513.1"/>
    <property type="molecule type" value="Genomic_DNA"/>
</dbReference>
<evidence type="ECO:0000313" key="2">
    <source>
        <dbReference type="Proteomes" id="UP000663193"/>
    </source>
</evidence>
<dbReference type="VEuPathDB" id="FungiDB:JI435_400420"/>